<protein>
    <submittedName>
        <fullName evidence="2">Uncharacterized protein</fullName>
    </submittedName>
</protein>
<keyword evidence="1" id="KW-0472">Membrane</keyword>
<dbReference type="KEGG" id="lpar:FAM21731_00075"/>
<comment type="caution">
    <text evidence="2">The sequence shown here is derived from an EMBL/GenBank/DDBJ whole genome shotgun (WGS) entry which is preliminary data.</text>
</comment>
<evidence type="ECO:0000256" key="1">
    <source>
        <dbReference type="SAM" id="Phobius"/>
    </source>
</evidence>
<dbReference type="EMBL" id="MSBD01000002">
    <property type="protein sequence ID" value="ORN31183.1"/>
    <property type="molecule type" value="Genomic_DNA"/>
</dbReference>
<accession>A0A1X1FHY4</accession>
<reference evidence="2 3" key="1">
    <citation type="journal article" date="2017" name="Front. Microbiol.">
        <title>The Histidine Decarboxylase Gene Cluster of Lactobacillus parabuchneri Was Gained by Horizontal Gene Transfer and Is Mobile within the Species.</title>
        <authorList>
            <person name="Wuthrich D."/>
            <person name="Berthoud H."/>
            <person name="Wechsler D."/>
            <person name="Eugster E."/>
            <person name="Irmler S."/>
            <person name="Bruggmann R."/>
        </authorList>
    </citation>
    <scope>NUCLEOTIDE SEQUENCE [LARGE SCALE GENOMIC DNA]</scope>
    <source>
        <strain evidence="2 3">FAM23169</strain>
    </source>
</reference>
<evidence type="ECO:0000313" key="3">
    <source>
        <dbReference type="Proteomes" id="UP000193009"/>
    </source>
</evidence>
<evidence type="ECO:0000313" key="2">
    <source>
        <dbReference type="EMBL" id="ORN31183.1"/>
    </source>
</evidence>
<name>A0A1X1FHY4_9LACO</name>
<gene>
    <name evidence="2" type="ORF">FAM23169_00071</name>
</gene>
<keyword evidence="1" id="KW-1133">Transmembrane helix</keyword>
<feature type="transmembrane region" description="Helical" evidence="1">
    <location>
        <begin position="12"/>
        <end position="30"/>
    </location>
</feature>
<proteinExistence type="predicted"/>
<organism evidence="2 3">
    <name type="scientific">Lentilactobacillus parabuchneri</name>
    <dbReference type="NCBI Taxonomy" id="152331"/>
    <lineage>
        <taxon>Bacteria</taxon>
        <taxon>Bacillati</taxon>
        <taxon>Bacillota</taxon>
        <taxon>Bacilli</taxon>
        <taxon>Lactobacillales</taxon>
        <taxon>Lactobacillaceae</taxon>
        <taxon>Lentilactobacillus</taxon>
    </lineage>
</organism>
<keyword evidence="3" id="KW-1185">Reference proteome</keyword>
<keyword evidence="1" id="KW-0812">Transmembrane</keyword>
<dbReference type="AlphaFoldDB" id="A0A1X1FHY4"/>
<dbReference type="Proteomes" id="UP000193009">
    <property type="component" value="Unassembled WGS sequence"/>
</dbReference>
<feature type="transmembrane region" description="Helical" evidence="1">
    <location>
        <begin position="36"/>
        <end position="56"/>
    </location>
</feature>
<sequence>MKLKISDKLISNVARTVCIIVFLGFTTIYPAEDNTYYAVTAIIFLVAIIFSPKSILTQRIFRLITKNVNTKDHNKNS</sequence>